<dbReference type="GO" id="GO:0005829">
    <property type="term" value="C:cytosol"/>
    <property type="evidence" value="ECO:0007669"/>
    <property type="project" value="TreeGrafter"/>
</dbReference>
<dbReference type="InterPro" id="IPR018484">
    <property type="entry name" value="FGGY_N"/>
</dbReference>
<proteinExistence type="inferred from homology"/>
<organism evidence="11 12">
    <name type="scientific">Vagococcus allomyrinae</name>
    <dbReference type="NCBI Taxonomy" id="2794353"/>
    <lineage>
        <taxon>Bacteria</taxon>
        <taxon>Bacillati</taxon>
        <taxon>Bacillota</taxon>
        <taxon>Bacilli</taxon>
        <taxon>Lactobacillales</taxon>
        <taxon>Enterococcaceae</taxon>
        <taxon>Vagococcus</taxon>
    </lineage>
</organism>
<dbReference type="PANTHER" id="PTHR10196:SF93">
    <property type="entry name" value="L-RHAMNULOKINASE"/>
    <property type="match status" value="1"/>
</dbReference>
<evidence type="ECO:0000256" key="1">
    <source>
        <dbReference type="ARBA" id="ARBA00009156"/>
    </source>
</evidence>
<feature type="domain" description="Carbohydrate kinase FGGY N-terminal" evidence="9">
    <location>
        <begin position="5"/>
        <end position="243"/>
    </location>
</feature>
<dbReference type="RefSeq" id="WP_209525146.1">
    <property type="nucleotide sequence ID" value="NZ_JAEEGA010000002.1"/>
</dbReference>
<dbReference type="NCBIfam" id="TIGR02627">
    <property type="entry name" value="rhamnulo_kin"/>
    <property type="match status" value="1"/>
</dbReference>
<evidence type="ECO:0000256" key="4">
    <source>
        <dbReference type="ARBA" id="ARBA00022777"/>
    </source>
</evidence>
<keyword evidence="12" id="KW-1185">Reference proteome</keyword>
<dbReference type="AlphaFoldDB" id="A0A940P894"/>
<keyword evidence="6" id="KW-1015">Disulfide bond</keyword>
<comment type="similarity">
    <text evidence="1">Belongs to the FGGY kinase family.</text>
</comment>
<dbReference type="GO" id="GO:0004370">
    <property type="term" value="F:glycerol kinase activity"/>
    <property type="evidence" value="ECO:0007669"/>
    <property type="project" value="TreeGrafter"/>
</dbReference>
<dbReference type="EC" id="2.7.1.5" evidence="8"/>
<evidence type="ECO:0000256" key="3">
    <source>
        <dbReference type="ARBA" id="ARBA00022741"/>
    </source>
</evidence>
<evidence type="ECO:0000256" key="5">
    <source>
        <dbReference type="ARBA" id="ARBA00022840"/>
    </source>
</evidence>
<evidence type="ECO:0000259" key="9">
    <source>
        <dbReference type="Pfam" id="PF00370"/>
    </source>
</evidence>
<dbReference type="Gene3D" id="3.30.420.40">
    <property type="match status" value="2"/>
</dbReference>
<keyword evidence="4" id="KW-0418">Kinase</keyword>
<sequence length="469" mass="51448">MGTTYIAIDIGASSGRLMKSQLLDGRLSLEEIHRFKNGYDEKNGHKYWDIDRLIQEILQGLAKLKQSGVTTCHIGIDTWGVDYCLLDAEGTLLRQPFCYRDQRTSQAVAAWSKKLSLEALYDKTGIQIQPFNTLFQLLVEDKELLKETDQILLIPDYLGYVLTGKGVMEKTNASTTQLVNSATGQLDETLLSLVGVSSQQLPRMVEAGTELGDLRRADFPEYDLPEAKVITVASHDTASAVAGTPGSGEDWAFISSGTWSLLGAELKAPLISPSGLAANYSNEGGVFQSTRFLKNIMGLWLIQEVARMAETPYSFAELAELAERENFEVPLIDVNDASFLNPPNMGLAIQDYCRQRGLTVPESTGQLALTIYHNLAACYGRELTTLAELTGKTFQNLQIVGGGANARLLNQLTANATGLTVEAGPTEATAIGNILMQMLTTGEIDSLEQGRELIRQSFKLTNYYPERKK</sequence>
<evidence type="ECO:0000256" key="2">
    <source>
        <dbReference type="ARBA" id="ARBA00022679"/>
    </source>
</evidence>
<dbReference type="PANTHER" id="PTHR10196">
    <property type="entry name" value="SUGAR KINASE"/>
    <property type="match status" value="1"/>
</dbReference>
<keyword evidence="3" id="KW-0547">Nucleotide-binding</keyword>
<dbReference type="CDD" id="cd07771">
    <property type="entry name" value="ASKHA_NBD_FGGY_RhaB-like"/>
    <property type="match status" value="1"/>
</dbReference>
<gene>
    <name evidence="11" type="primary">rhaB</name>
    <name evidence="11" type="ORF">I6N95_04425</name>
</gene>
<keyword evidence="7" id="KW-0684">Rhamnose metabolism</keyword>
<dbReference type="GO" id="GO:0005524">
    <property type="term" value="F:ATP binding"/>
    <property type="evidence" value="ECO:0007669"/>
    <property type="project" value="UniProtKB-KW"/>
</dbReference>
<evidence type="ECO:0000256" key="7">
    <source>
        <dbReference type="ARBA" id="ARBA00023308"/>
    </source>
</evidence>
<evidence type="ECO:0000256" key="6">
    <source>
        <dbReference type="ARBA" id="ARBA00023157"/>
    </source>
</evidence>
<dbReference type="InterPro" id="IPR013449">
    <property type="entry name" value="Rhamnulokinase"/>
</dbReference>
<evidence type="ECO:0000313" key="12">
    <source>
        <dbReference type="Proteomes" id="UP000674938"/>
    </source>
</evidence>
<dbReference type="SUPFAM" id="SSF53067">
    <property type="entry name" value="Actin-like ATPase domain"/>
    <property type="match status" value="2"/>
</dbReference>
<dbReference type="InterPro" id="IPR043129">
    <property type="entry name" value="ATPase_NBD"/>
</dbReference>
<reference evidence="11" key="1">
    <citation type="submission" date="2020-12" db="EMBL/GenBank/DDBJ databases">
        <title>Vagococcus allomyrinae sp. nov. and Enterococcus lavae sp. nov., isolated from the larvae of Allomyrina dichotoma.</title>
        <authorList>
            <person name="Lee S.D."/>
        </authorList>
    </citation>
    <scope>NUCLEOTIDE SEQUENCE</scope>
    <source>
        <strain evidence="11">BWB3-3</strain>
    </source>
</reference>
<dbReference type="EMBL" id="JAEEGA010000002">
    <property type="protein sequence ID" value="MBP1040254.1"/>
    <property type="molecule type" value="Genomic_DNA"/>
</dbReference>
<evidence type="ECO:0000313" key="11">
    <source>
        <dbReference type="EMBL" id="MBP1040254.1"/>
    </source>
</evidence>
<comment type="caution">
    <text evidence="11">The sequence shown here is derived from an EMBL/GenBank/DDBJ whole genome shotgun (WGS) entry which is preliminary data.</text>
</comment>
<accession>A0A940P894</accession>
<dbReference type="GO" id="GO:0006071">
    <property type="term" value="P:glycerol metabolic process"/>
    <property type="evidence" value="ECO:0007669"/>
    <property type="project" value="TreeGrafter"/>
</dbReference>
<keyword evidence="5" id="KW-0067">ATP-binding</keyword>
<protein>
    <recommendedName>
        <fullName evidence="8">Rhamnulokinase</fullName>
        <ecNumber evidence="8">2.7.1.5</ecNumber>
    </recommendedName>
</protein>
<keyword evidence="2 11" id="KW-0808">Transferase</keyword>
<dbReference type="InterPro" id="IPR018485">
    <property type="entry name" value="FGGY_C"/>
</dbReference>
<dbReference type="GO" id="GO:0008993">
    <property type="term" value="F:rhamnulokinase activity"/>
    <property type="evidence" value="ECO:0007669"/>
    <property type="project" value="UniProtKB-UniRule"/>
</dbReference>
<evidence type="ECO:0000259" key="10">
    <source>
        <dbReference type="Pfam" id="PF02782"/>
    </source>
</evidence>
<dbReference type="Pfam" id="PF02782">
    <property type="entry name" value="FGGY_C"/>
    <property type="match status" value="1"/>
</dbReference>
<dbReference type="Proteomes" id="UP000674938">
    <property type="component" value="Unassembled WGS sequence"/>
</dbReference>
<dbReference type="GO" id="GO:0019301">
    <property type="term" value="P:rhamnose catabolic process"/>
    <property type="evidence" value="ECO:0007669"/>
    <property type="project" value="UniProtKB-UniRule"/>
</dbReference>
<feature type="domain" description="Carbohydrate kinase FGGY C-terminal" evidence="10">
    <location>
        <begin position="253"/>
        <end position="439"/>
    </location>
</feature>
<evidence type="ECO:0000256" key="8">
    <source>
        <dbReference type="NCBIfam" id="TIGR02627"/>
    </source>
</evidence>
<dbReference type="Pfam" id="PF00370">
    <property type="entry name" value="FGGY_N"/>
    <property type="match status" value="1"/>
</dbReference>
<name>A0A940P894_9ENTE</name>